<keyword evidence="1" id="KW-0812">Transmembrane</keyword>
<organism evidence="2 3">
    <name type="scientific">Roseateles paludis</name>
    <dbReference type="NCBI Taxonomy" id="3145238"/>
    <lineage>
        <taxon>Bacteria</taxon>
        <taxon>Pseudomonadati</taxon>
        <taxon>Pseudomonadota</taxon>
        <taxon>Betaproteobacteria</taxon>
        <taxon>Burkholderiales</taxon>
        <taxon>Sphaerotilaceae</taxon>
        <taxon>Roseateles</taxon>
    </lineage>
</organism>
<keyword evidence="1" id="KW-1133">Transmembrane helix</keyword>
<evidence type="ECO:0000313" key="3">
    <source>
        <dbReference type="Proteomes" id="UP001495147"/>
    </source>
</evidence>
<evidence type="ECO:0000256" key="1">
    <source>
        <dbReference type="SAM" id="Phobius"/>
    </source>
</evidence>
<name>A0ABV0G5Z8_9BURK</name>
<feature type="transmembrane region" description="Helical" evidence="1">
    <location>
        <begin position="6"/>
        <end position="23"/>
    </location>
</feature>
<feature type="transmembrane region" description="Helical" evidence="1">
    <location>
        <begin position="35"/>
        <end position="54"/>
    </location>
</feature>
<evidence type="ECO:0000313" key="2">
    <source>
        <dbReference type="EMBL" id="MEO3693140.1"/>
    </source>
</evidence>
<keyword evidence="3" id="KW-1185">Reference proteome</keyword>
<dbReference type="EMBL" id="JBDPZD010000005">
    <property type="protein sequence ID" value="MEO3693140.1"/>
    <property type="molecule type" value="Genomic_DNA"/>
</dbReference>
<sequence length="61" mass="6894">MHTVMGLLPLIFLGLYLLPAIMCTRRVVRNGHTKVWLLVFLSVPLLGPLCYVLSDGKSDRR</sequence>
<evidence type="ECO:0008006" key="4">
    <source>
        <dbReference type="Google" id="ProtNLM"/>
    </source>
</evidence>
<accession>A0ABV0G5Z8</accession>
<keyword evidence="1" id="KW-0472">Membrane</keyword>
<protein>
    <recommendedName>
        <fullName evidence="4">Cardiolipin synthase N-terminal domain-containing protein</fullName>
    </recommendedName>
</protein>
<gene>
    <name evidence="2" type="ORF">ABDJ85_16840</name>
</gene>
<reference evidence="2 3" key="1">
    <citation type="submission" date="2024-05" db="EMBL/GenBank/DDBJ databases">
        <title>Roseateles sp. DJS-2-20 16S ribosomal RNA gene Genome sequencing and assembly.</title>
        <authorList>
            <person name="Woo H."/>
        </authorList>
    </citation>
    <scope>NUCLEOTIDE SEQUENCE [LARGE SCALE GENOMIC DNA]</scope>
    <source>
        <strain evidence="2 3">DJS-2-20</strain>
    </source>
</reference>
<proteinExistence type="predicted"/>
<comment type="caution">
    <text evidence="2">The sequence shown here is derived from an EMBL/GenBank/DDBJ whole genome shotgun (WGS) entry which is preliminary data.</text>
</comment>
<dbReference type="Proteomes" id="UP001495147">
    <property type="component" value="Unassembled WGS sequence"/>
</dbReference>
<dbReference type="RefSeq" id="WP_347705951.1">
    <property type="nucleotide sequence ID" value="NZ_JBDPZD010000005.1"/>
</dbReference>